<evidence type="ECO:0000256" key="10">
    <source>
        <dbReference type="SAM" id="Phobius"/>
    </source>
</evidence>
<keyword evidence="6 11" id="KW-0732">Signal</keyword>
<evidence type="ECO:0000256" key="3">
    <source>
        <dbReference type="ARBA" id="ARBA00022448"/>
    </source>
</evidence>
<accession>A0A852K7V9</accession>
<keyword evidence="7" id="KW-0653">Protein transport</keyword>
<feature type="non-terminal residue" evidence="12">
    <location>
        <position position="398"/>
    </location>
</feature>
<evidence type="ECO:0000256" key="7">
    <source>
        <dbReference type="ARBA" id="ARBA00022927"/>
    </source>
</evidence>
<feature type="non-terminal residue" evidence="12">
    <location>
        <position position="1"/>
    </location>
</feature>
<evidence type="ECO:0000256" key="1">
    <source>
        <dbReference type="ARBA" id="ARBA00004251"/>
    </source>
</evidence>
<evidence type="ECO:0000256" key="8">
    <source>
        <dbReference type="ARBA" id="ARBA00022989"/>
    </source>
</evidence>
<keyword evidence="5 10" id="KW-0812">Transmembrane</keyword>
<feature type="transmembrane region" description="Helical" evidence="10">
    <location>
        <begin position="370"/>
        <end position="392"/>
    </location>
</feature>
<dbReference type="EMBL" id="WBNH01001109">
    <property type="protein sequence ID" value="NXX74671.1"/>
    <property type="molecule type" value="Genomic_DNA"/>
</dbReference>
<dbReference type="Pfam" id="PF14828">
    <property type="entry name" value="Amnionless"/>
    <property type="match status" value="1"/>
</dbReference>
<keyword evidence="9 10" id="KW-0472">Membrane</keyword>
<comment type="caution">
    <text evidence="12">The sequence shown here is derived from an EMBL/GenBank/DDBJ whole genome shotgun (WGS) entry which is preliminary data.</text>
</comment>
<dbReference type="GO" id="GO:0006898">
    <property type="term" value="P:receptor-mediated endocytosis"/>
    <property type="evidence" value="ECO:0007669"/>
    <property type="project" value="TreeGrafter"/>
</dbReference>
<evidence type="ECO:0000256" key="5">
    <source>
        <dbReference type="ARBA" id="ARBA00022692"/>
    </source>
</evidence>
<evidence type="ECO:0000256" key="6">
    <source>
        <dbReference type="ARBA" id="ARBA00022729"/>
    </source>
</evidence>
<feature type="chain" id="PRO_5032361323" description="Protein amnionless" evidence="11">
    <location>
        <begin position="18"/>
        <end position="398"/>
    </location>
</feature>
<keyword evidence="4" id="KW-1003">Cell membrane</keyword>
<gene>
    <name evidence="12" type="primary">Amn</name>
    <name evidence="12" type="ORF">UROIND_R11932</name>
</gene>
<reference evidence="12" key="1">
    <citation type="submission" date="2020-02" db="EMBL/GenBank/DDBJ databases">
        <title>Bird 10,000 Genomes (B10K) Project - Family phase.</title>
        <authorList>
            <person name="Zhang G."/>
        </authorList>
    </citation>
    <scope>NUCLEOTIDE SEQUENCE</scope>
    <source>
        <strain evidence="12">B10K-DU-030-59</strain>
    </source>
</reference>
<evidence type="ECO:0000256" key="2">
    <source>
        <dbReference type="ARBA" id="ARBA00021200"/>
    </source>
</evidence>
<evidence type="ECO:0000313" key="12">
    <source>
        <dbReference type="EMBL" id="NXX74671.1"/>
    </source>
</evidence>
<dbReference type="AlphaFoldDB" id="A0A852K7V9"/>
<sequence length="398" mass="42354">VMLVSLLPAAAAAAVYKQWIPNTNFETPSNWDKGRAPCARDVLHFDQNKVVSVFVGSPHVLTDMYLPLNGELVLASGAGFAAFDGSWDPGCDSGTLLSFAEGEQRAWFDPTLWQAVSPAQVQPGGGRLFSLDEERVPCHHDAVIFQPETSFWVNTDSSQPAIRVRSVSVMGQELSSPEAWAEYLRGPSAALQFHGNATLQVTGTGCTDKSGCACGNDLDSHRICTALLRAPGSQCPAPACRSPLRPLGHCCGICGAIIKLDFTPDFDLQKYQDRLVQTLLSQPKYSGVQMAISKVLKEQTLLGVVPRGSTPLIQVVLMDDGAGAQAGTTAEQLAKDIMQDIAQTGEALGISSGSMEVATGSLGSHTASRVAAGMVCGILLSLLFLGGVLFCYRKRNLR</sequence>
<keyword evidence="8 10" id="KW-1133">Transmembrane helix</keyword>
<dbReference type="InterPro" id="IPR026112">
    <property type="entry name" value="AMN"/>
</dbReference>
<dbReference type="GO" id="GO:0016324">
    <property type="term" value="C:apical plasma membrane"/>
    <property type="evidence" value="ECO:0007669"/>
    <property type="project" value="TreeGrafter"/>
</dbReference>
<dbReference type="Proteomes" id="UP000654395">
    <property type="component" value="Unassembled WGS sequence"/>
</dbReference>
<evidence type="ECO:0000256" key="9">
    <source>
        <dbReference type="ARBA" id="ARBA00023136"/>
    </source>
</evidence>
<keyword evidence="3" id="KW-0813">Transport</keyword>
<name>A0A852K7V9_UROIN</name>
<dbReference type="OrthoDB" id="10067964at2759"/>
<evidence type="ECO:0000313" key="13">
    <source>
        <dbReference type="Proteomes" id="UP000654395"/>
    </source>
</evidence>
<proteinExistence type="predicted"/>
<dbReference type="PANTHER" id="PTHR14995">
    <property type="entry name" value="AMNIONLESS"/>
    <property type="match status" value="1"/>
</dbReference>
<protein>
    <recommendedName>
        <fullName evidence="2">Protein amnionless</fullName>
    </recommendedName>
</protein>
<evidence type="ECO:0000256" key="4">
    <source>
        <dbReference type="ARBA" id="ARBA00022475"/>
    </source>
</evidence>
<feature type="signal peptide" evidence="11">
    <location>
        <begin position="1"/>
        <end position="17"/>
    </location>
</feature>
<comment type="subcellular location">
    <subcellularLocation>
        <location evidence="1">Cell membrane</location>
        <topology evidence="1">Single-pass type I membrane protein</topology>
    </subcellularLocation>
</comment>
<organism evidence="12 13">
    <name type="scientific">Urocolius indicus</name>
    <name type="common">Red-faced mousebird</name>
    <name type="synonym">Colius indicus</name>
    <dbReference type="NCBI Taxonomy" id="458196"/>
    <lineage>
        <taxon>Eukaryota</taxon>
        <taxon>Metazoa</taxon>
        <taxon>Chordata</taxon>
        <taxon>Craniata</taxon>
        <taxon>Vertebrata</taxon>
        <taxon>Euteleostomi</taxon>
        <taxon>Archelosauria</taxon>
        <taxon>Archosauria</taxon>
        <taxon>Dinosauria</taxon>
        <taxon>Saurischia</taxon>
        <taxon>Theropoda</taxon>
        <taxon>Coelurosauria</taxon>
        <taxon>Aves</taxon>
        <taxon>Neognathae</taxon>
        <taxon>Neoaves</taxon>
        <taxon>Telluraves</taxon>
        <taxon>Coraciimorphae</taxon>
        <taxon>Coliiformes</taxon>
        <taxon>Coliidae</taxon>
        <taxon>Urocolius</taxon>
    </lineage>
</organism>
<dbReference type="GO" id="GO:0030139">
    <property type="term" value="C:endocytic vesicle"/>
    <property type="evidence" value="ECO:0007669"/>
    <property type="project" value="TreeGrafter"/>
</dbReference>
<evidence type="ECO:0000256" key="11">
    <source>
        <dbReference type="SAM" id="SignalP"/>
    </source>
</evidence>
<dbReference type="PANTHER" id="PTHR14995:SF2">
    <property type="entry name" value="PROTEIN AMNIONLESS"/>
    <property type="match status" value="1"/>
</dbReference>
<dbReference type="GO" id="GO:0015031">
    <property type="term" value="P:protein transport"/>
    <property type="evidence" value="ECO:0007669"/>
    <property type="project" value="UniProtKB-KW"/>
</dbReference>
<keyword evidence="13" id="KW-1185">Reference proteome</keyword>